<proteinExistence type="inferred from homology"/>
<name>A0ABN6P1K3_9PROT</name>
<keyword evidence="2" id="KW-1003">Cell membrane</keyword>
<accession>A0ABN6P1K3</accession>
<dbReference type="InterPro" id="IPR027417">
    <property type="entry name" value="P-loop_NTPase"/>
</dbReference>
<comment type="similarity">
    <text evidence="1">Belongs to the ABC transporter superfamily.</text>
</comment>
<dbReference type="PANTHER" id="PTHR43875">
    <property type="entry name" value="MALTODEXTRIN IMPORT ATP-BINDING PROTEIN MSMX"/>
    <property type="match status" value="1"/>
</dbReference>
<dbReference type="Proteomes" id="UP000831327">
    <property type="component" value="Chromosome"/>
</dbReference>
<dbReference type="EMBL" id="AP025637">
    <property type="protein sequence ID" value="BDG71712.1"/>
    <property type="molecule type" value="Genomic_DNA"/>
</dbReference>
<evidence type="ECO:0000259" key="5">
    <source>
        <dbReference type="Pfam" id="PF08402"/>
    </source>
</evidence>
<dbReference type="Gene3D" id="2.40.50.100">
    <property type="match status" value="1"/>
</dbReference>
<evidence type="ECO:0000313" key="7">
    <source>
        <dbReference type="Proteomes" id="UP000831327"/>
    </source>
</evidence>
<dbReference type="SUPFAM" id="SSF52540">
    <property type="entry name" value="P-loop containing nucleoside triphosphate hydrolases"/>
    <property type="match status" value="1"/>
</dbReference>
<reference evidence="6 7" key="1">
    <citation type="journal article" date="2016" name="Microbes Environ.">
        <title>Phylogenetically diverse aerobic anoxygenic phototrophic bacteria isolated from epilithic biofilms in Tama river, Japan.</title>
        <authorList>
            <person name="Hirose S."/>
            <person name="Matsuura K."/>
            <person name="Haruta S."/>
        </authorList>
    </citation>
    <scope>NUCLEOTIDE SEQUENCE [LARGE SCALE GENOMIC DNA]</scope>
    <source>
        <strain evidence="6 7">S08</strain>
    </source>
</reference>
<dbReference type="InterPro" id="IPR008995">
    <property type="entry name" value="Mo/tungstate-bd_C_term_dom"/>
</dbReference>
<keyword evidence="3" id="KW-1278">Translocase</keyword>
<gene>
    <name evidence="6" type="ORF">Rmf_16410</name>
</gene>
<evidence type="ECO:0000256" key="1">
    <source>
        <dbReference type="ARBA" id="ARBA00005417"/>
    </source>
</evidence>
<evidence type="ECO:0000313" key="6">
    <source>
        <dbReference type="EMBL" id="BDG71712.1"/>
    </source>
</evidence>
<feature type="domain" description="Transport-associated OB type 2" evidence="5">
    <location>
        <begin position="137"/>
        <end position="206"/>
    </location>
</feature>
<dbReference type="InterPro" id="IPR047641">
    <property type="entry name" value="ABC_transpr_MalK/UgpC-like"/>
</dbReference>
<evidence type="ECO:0000256" key="3">
    <source>
        <dbReference type="ARBA" id="ARBA00022967"/>
    </source>
</evidence>
<dbReference type="InterPro" id="IPR013611">
    <property type="entry name" value="Transp-assoc_OB_typ2"/>
</dbReference>
<organism evidence="6 7">
    <name type="scientific">Roseomonas fluvialis</name>
    <dbReference type="NCBI Taxonomy" id="1750527"/>
    <lineage>
        <taxon>Bacteria</taxon>
        <taxon>Pseudomonadati</taxon>
        <taxon>Pseudomonadota</taxon>
        <taxon>Alphaproteobacteria</taxon>
        <taxon>Acetobacterales</taxon>
        <taxon>Roseomonadaceae</taxon>
        <taxon>Roseomonas</taxon>
    </lineage>
</organism>
<dbReference type="Gene3D" id="3.40.50.300">
    <property type="entry name" value="P-loop containing nucleotide triphosphate hydrolases"/>
    <property type="match status" value="1"/>
</dbReference>
<protein>
    <recommendedName>
        <fullName evidence="5">Transport-associated OB type 2 domain-containing protein</fullName>
    </recommendedName>
</protein>
<dbReference type="Pfam" id="PF08402">
    <property type="entry name" value="TOBE_2"/>
    <property type="match status" value="1"/>
</dbReference>
<dbReference type="SUPFAM" id="SSF50331">
    <property type="entry name" value="MOP-like"/>
    <property type="match status" value="1"/>
</dbReference>
<dbReference type="PANTHER" id="PTHR43875:SF15">
    <property type="entry name" value="TREHALOSE IMPORT ATP-BINDING PROTEIN SUGC"/>
    <property type="match status" value="1"/>
</dbReference>
<evidence type="ECO:0000256" key="2">
    <source>
        <dbReference type="ARBA" id="ARBA00022475"/>
    </source>
</evidence>
<keyword evidence="7" id="KW-1185">Reference proteome</keyword>
<sequence>MALARTLAVRPSILLLDEPFAALDRGLRLDMQIELKRLQRRLGISTLVVTHDQEEAMSLADRIVVLNKGRIEQVAAASEVYDAPASIFVAGFVGTTNLLRGRLEQDGAGLFRFEIADGALPLRRAHPCSVPGPAILSARPEQLHLAPIGSPGLVATVEVVLPLGATTMVEVALPDGSRLKISLPPAAHQAIPLAGEHVSIGLVPGAAPAVFVDTTNP</sequence>
<evidence type="ECO:0000256" key="4">
    <source>
        <dbReference type="ARBA" id="ARBA00023136"/>
    </source>
</evidence>
<keyword evidence="4" id="KW-0472">Membrane</keyword>